<dbReference type="SUPFAM" id="SSF116726">
    <property type="entry name" value="TrkA C-terminal domain-like"/>
    <property type="match status" value="1"/>
</dbReference>
<dbReference type="Proteomes" id="UP000218765">
    <property type="component" value="Chromosome"/>
</dbReference>
<dbReference type="SUPFAM" id="SSF81324">
    <property type="entry name" value="Voltage-gated potassium channels"/>
    <property type="match status" value="1"/>
</dbReference>
<dbReference type="InterPro" id="IPR050721">
    <property type="entry name" value="Trk_Ktr_HKT_K-transport"/>
</dbReference>
<name>A0A1Z4VQ99_9GAMM</name>
<dbReference type="SUPFAM" id="SSF51735">
    <property type="entry name" value="NAD(P)-binding Rossmann-fold domains"/>
    <property type="match status" value="2"/>
</dbReference>
<feature type="transmembrane region" description="Helical" evidence="1">
    <location>
        <begin position="16"/>
        <end position="35"/>
    </location>
</feature>
<organism evidence="3 4">
    <name type="scientific">Thiohalobacter thiocyanaticus</name>
    <dbReference type="NCBI Taxonomy" id="585455"/>
    <lineage>
        <taxon>Bacteria</taxon>
        <taxon>Pseudomonadati</taxon>
        <taxon>Pseudomonadota</taxon>
        <taxon>Gammaproteobacteria</taxon>
        <taxon>Thiohalobacterales</taxon>
        <taxon>Thiohalobacteraceae</taxon>
        <taxon>Thiohalobacter</taxon>
    </lineage>
</organism>
<evidence type="ECO:0000313" key="4">
    <source>
        <dbReference type="Proteomes" id="UP000218765"/>
    </source>
</evidence>
<dbReference type="RefSeq" id="WP_096365975.1">
    <property type="nucleotide sequence ID" value="NZ_AP018052.1"/>
</dbReference>
<dbReference type="EMBL" id="AP018052">
    <property type="protein sequence ID" value="BAZ93819.1"/>
    <property type="molecule type" value="Genomic_DNA"/>
</dbReference>
<dbReference type="InterPro" id="IPR003148">
    <property type="entry name" value="RCK_N"/>
</dbReference>
<dbReference type="Pfam" id="PF02254">
    <property type="entry name" value="TrkA_N"/>
    <property type="match status" value="2"/>
</dbReference>
<evidence type="ECO:0000256" key="1">
    <source>
        <dbReference type="SAM" id="Phobius"/>
    </source>
</evidence>
<feature type="transmembrane region" description="Helical" evidence="1">
    <location>
        <begin position="47"/>
        <end position="68"/>
    </location>
</feature>
<sequence>MEQIVFLVFRRMRRPLIAIMAAYSISVLGFMLIPGQDDAGNVWHMDFFHAFYFVSFMGSTIGFGEIPYAFTPAQRGWATLSIYLTVISWLYGIGSLLTIIQDRTFRRVLEFSGFRRRVKRLYTPFYIVCGYDDTGTLLVEELTARGIGCSVLDIDSGRIDALQLQDLPMFVPGLRADASDSEALAAAGLRHPDCRGVIAVTDDDRVNLRIAITCKLLSPDKQMISRVQTRDMAANLASFGTDFIINPFETFSDRFAMLFHSPSMYLIYEWITSIHNAPLKDFVTPPPGKWILCGYGRFGKALRRELDVENVETRIIEADPGRTEPPEGTVIGRGTEAETLIAAGIESAAGLIAATDDDSNNLSILITAKDINEDLFTVARQNERRSDDIFGALAPDFIMQPSTITVRGILSRIITPLLQDFLDIARKKDEDWANLLVSRVSGVVTDRAPELWAQSLDAEHAGALHDLLGQGRQVPLCRITRDPQDCEQGLALVVLLIKRGGDTFLLPEDEFELERGDRLLLCGVSEARRQLELSVQNYNVLNYLLTGEDRPDGLIWRLLRRGRDAERPDTVQ</sequence>
<dbReference type="PANTHER" id="PTHR43833">
    <property type="entry name" value="POTASSIUM CHANNEL PROTEIN 2-RELATED-RELATED"/>
    <property type="match status" value="1"/>
</dbReference>
<keyword evidence="1" id="KW-0472">Membrane</keyword>
<evidence type="ECO:0000313" key="3">
    <source>
        <dbReference type="EMBL" id="BAZ93819.1"/>
    </source>
</evidence>
<protein>
    <submittedName>
        <fullName evidence="3">Kef-type K+ transporter</fullName>
    </submittedName>
</protein>
<evidence type="ECO:0000259" key="2">
    <source>
        <dbReference type="PROSITE" id="PS51201"/>
    </source>
</evidence>
<keyword evidence="1" id="KW-1133">Transmembrane helix</keyword>
<keyword evidence="1" id="KW-0812">Transmembrane</keyword>
<reference evidence="3 4" key="1">
    <citation type="submission" date="2017-05" db="EMBL/GenBank/DDBJ databases">
        <title>Thiocyanate degradation by Thiohalobacter thiocyanaticus FOKN1.</title>
        <authorList>
            <person name="Oshiki M."/>
            <person name="Fukushima T."/>
            <person name="Kawano S."/>
            <person name="Nakagawa J."/>
        </authorList>
    </citation>
    <scope>NUCLEOTIDE SEQUENCE [LARGE SCALE GENOMIC DNA]</scope>
    <source>
        <strain evidence="3 4">FOKN1</strain>
    </source>
</reference>
<dbReference type="PROSITE" id="PS51201">
    <property type="entry name" value="RCK_N"/>
    <property type="match status" value="1"/>
</dbReference>
<proteinExistence type="predicted"/>
<dbReference type="KEGG" id="ttc:FOKN1_1422"/>
<dbReference type="Gene3D" id="3.40.50.720">
    <property type="entry name" value="NAD(P)-binding Rossmann-like Domain"/>
    <property type="match status" value="2"/>
</dbReference>
<keyword evidence="4" id="KW-1185">Reference proteome</keyword>
<gene>
    <name evidence="3" type="ORF">FOKN1_1422</name>
</gene>
<accession>A0A1Z4VQ99</accession>
<dbReference type="InterPro" id="IPR036721">
    <property type="entry name" value="RCK_C_sf"/>
</dbReference>
<feature type="domain" description="RCK N-terminal" evidence="2">
    <location>
        <begin position="123"/>
        <end position="245"/>
    </location>
</feature>
<dbReference type="OrthoDB" id="9781411at2"/>
<dbReference type="GO" id="GO:0006813">
    <property type="term" value="P:potassium ion transport"/>
    <property type="evidence" value="ECO:0007669"/>
    <property type="project" value="InterPro"/>
</dbReference>
<dbReference type="InterPro" id="IPR036291">
    <property type="entry name" value="NAD(P)-bd_dom_sf"/>
</dbReference>
<feature type="transmembrane region" description="Helical" evidence="1">
    <location>
        <begin position="80"/>
        <end position="100"/>
    </location>
</feature>
<dbReference type="AlphaFoldDB" id="A0A1Z4VQ99"/>